<evidence type="ECO:0000313" key="1">
    <source>
        <dbReference type="EMBL" id="ABU70482.1"/>
    </source>
</evidence>
<gene>
    <name evidence="1" type="ordered locus">VIBHAR_01512</name>
</gene>
<reference evidence="1 2" key="1">
    <citation type="submission" date="2007-08" db="EMBL/GenBank/DDBJ databases">
        <authorList>
            <consortium name="The Vibrio harveyi Genome Sequencing Project"/>
            <person name="Bassler B."/>
            <person name="Clifton S.W."/>
            <person name="Fulton L."/>
            <person name="Delehaunty K."/>
            <person name="Fronick C."/>
            <person name="Harrison M."/>
            <person name="Markivic C."/>
            <person name="Fulton R."/>
            <person name="Tin-Wollam A.-M."/>
            <person name="Shah N."/>
            <person name="Pepin K."/>
            <person name="Nash W."/>
            <person name="Thiruvilangam P."/>
            <person name="Bhonagiri V."/>
            <person name="Waters C."/>
            <person name="Tu K.C."/>
            <person name="Irgon J."/>
            <person name="Wilson R.K."/>
        </authorList>
    </citation>
    <scope>NUCLEOTIDE SEQUENCE [LARGE SCALE GENOMIC DNA]</scope>
    <source>
        <strain evidence="2">ATCC BAA-1116 / BB120</strain>
    </source>
</reference>
<dbReference type="PATRIC" id="fig|338187.36.peg.1432"/>
<sequence>MEKLFRCKQRIYKLEIIRVRNESTQKDQKEITSYAVQTKKPAPNQAGFHCIITQ</sequence>
<evidence type="ECO:0000313" key="2">
    <source>
        <dbReference type="Proteomes" id="UP000008152"/>
    </source>
</evidence>
<accession>A7MZP0</accession>
<dbReference type="Proteomes" id="UP000008152">
    <property type="component" value="Chromosome I"/>
</dbReference>
<dbReference type="EMBL" id="CP000789">
    <property type="protein sequence ID" value="ABU70482.1"/>
    <property type="molecule type" value="Genomic_DNA"/>
</dbReference>
<dbReference type="KEGG" id="vha:VIBHAR_01512"/>
<name>A7MZP0_VIBC1</name>
<dbReference type="AlphaFoldDB" id="A7MZP0"/>
<proteinExistence type="predicted"/>
<protein>
    <submittedName>
        <fullName evidence="1">Uncharacterized protein</fullName>
    </submittedName>
</protein>
<organism evidence="1 2">
    <name type="scientific">Vibrio campbellii (strain ATCC BAA-1116)</name>
    <dbReference type="NCBI Taxonomy" id="2902295"/>
    <lineage>
        <taxon>Bacteria</taxon>
        <taxon>Pseudomonadati</taxon>
        <taxon>Pseudomonadota</taxon>
        <taxon>Gammaproteobacteria</taxon>
        <taxon>Vibrionales</taxon>
        <taxon>Vibrionaceae</taxon>
        <taxon>Vibrio</taxon>
    </lineage>
</organism>